<feature type="transmembrane region" description="Helical" evidence="7">
    <location>
        <begin position="107"/>
        <end position="128"/>
    </location>
</feature>
<keyword evidence="2 7" id="KW-0813">Transport</keyword>
<evidence type="ECO:0000256" key="4">
    <source>
        <dbReference type="ARBA" id="ARBA00022692"/>
    </source>
</evidence>
<comment type="similarity">
    <text evidence="7">Belongs to the binding-protein-dependent transport system permease family.</text>
</comment>
<dbReference type="STRING" id="39482.ERS852491_01427"/>
<feature type="transmembrane region" description="Helical" evidence="7">
    <location>
        <begin position="73"/>
        <end position="95"/>
    </location>
</feature>
<evidence type="ECO:0000313" key="9">
    <source>
        <dbReference type="EMBL" id="CUO15590.1"/>
    </source>
</evidence>
<dbReference type="PROSITE" id="PS50928">
    <property type="entry name" value="ABC_TM1"/>
    <property type="match status" value="1"/>
</dbReference>
<dbReference type="AlphaFoldDB" id="A0A174CUV2"/>
<proteinExistence type="inferred from homology"/>
<dbReference type="GO" id="GO:0055085">
    <property type="term" value="P:transmembrane transport"/>
    <property type="evidence" value="ECO:0007669"/>
    <property type="project" value="InterPro"/>
</dbReference>
<keyword evidence="5 7" id="KW-1133">Transmembrane helix</keyword>
<dbReference type="Gene3D" id="1.10.3720.10">
    <property type="entry name" value="MetI-like"/>
    <property type="match status" value="1"/>
</dbReference>
<evidence type="ECO:0000259" key="8">
    <source>
        <dbReference type="PROSITE" id="PS50928"/>
    </source>
</evidence>
<protein>
    <submittedName>
        <fullName evidence="9">Inner membrane ABC transporter permease protein ycjP</fullName>
    </submittedName>
</protein>
<dbReference type="SUPFAM" id="SSF161098">
    <property type="entry name" value="MetI-like"/>
    <property type="match status" value="1"/>
</dbReference>
<evidence type="ECO:0000313" key="10">
    <source>
        <dbReference type="Proteomes" id="UP000095544"/>
    </source>
</evidence>
<accession>A0A174CUV2</accession>
<dbReference type="OrthoDB" id="27560at2"/>
<evidence type="ECO:0000256" key="5">
    <source>
        <dbReference type="ARBA" id="ARBA00022989"/>
    </source>
</evidence>
<gene>
    <name evidence="9" type="primary">ycjP_14</name>
    <name evidence="9" type="ORF">ERS852491_01427</name>
</gene>
<comment type="subcellular location">
    <subcellularLocation>
        <location evidence="1 7">Cell membrane</location>
        <topology evidence="1 7">Multi-pass membrane protein</topology>
    </subcellularLocation>
</comment>
<dbReference type="GO" id="GO:0005886">
    <property type="term" value="C:plasma membrane"/>
    <property type="evidence" value="ECO:0007669"/>
    <property type="project" value="UniProtKB-SubCell"/>
</dbReference>
<feature type="transmembrane region" description="Helical" evidence="7">
    <location>
        <begin position="12"/>
        <end position="32"/>
    </location>
</feature>
<organism evidence="9 10">
    <name type="scientific">Faecalicatena contorta</name>
    <dbReference type="NCBI Taxonomy" id="39482"/>
    <lineage>
        <taxon>Bacteria</taxon>
        <taxon>Bacillati</taxon>
        <taxon>Bacillota</taxon>
        <taxon>Clostridia</taxon>
        <taxon>Lachnospirales</taxon>
        <taxon>Lachnospiraceae</taxon>
        <taxon>Faecalicatena</taxon>
    </lineage>
</organism>
<dbReference type="CDD" id="cd06261">
    <property type="entry name" value="TM_PBP2"/>
    <property type="match status" value="1"/>
</dbReference>
<evidence type="ECO:0000256" key="7">
    <source>
        <dbReference type="RuleBase" id="RU363032"/>
    </source>
</evidence>
<dbReference type="EMBL" id="CYZU01000010">
    <property type="protein sequence ID" value="CUO15590.1"/>
    <property type="molecule type" value="Genomic_DNA"/>
</dbReference>
<sequence>MVGSYKKSTKVIVSILLVLGGLFSAFPILWMICSSLKSNSAIFSWPPKFIDSSASLASYIAVLTDSTKVRFFINSYIVAGCVVLLTLFVGILAAYAFSRFDFPGKEIFNSLIVSVQSIPPIVLLIPYMGMIVAMKLFNTYLALILTYLITTLPYCILMMTGYFNTLSKELDEAVMIDGGSRWKALWSVLVPISIPGMVSVGMYTFMQAWNEYLFALALTQTTEMRTVPIGINLLMGQHAYDWSQMMAMSVLGSIPVLILFIFFQKYFIAGMSSGGVKG</sequence>
<evidence type="ECO:0000256" key="6">
    <source>
        <dbReference type="ARBA" id="ARBA00023136"/>
    </source>
</evidence>
<feature type="transmembrane region" description="Helical" evidence="7">
    <location>
        <begin position="140"/>
        <end position="163"/>
    </location>
</feature>
<evidence type="ECO:0000256" key="2">
    <source>
        <dbReference type="ARBA" id="ARBA00022448"/>
    </source>
</evidence>
<evidence type="ECO:0000256" key="1">
    <source>
        <dbReference type="ARBA" id="ARBA00004651"/>
    </source>
</evidence>
<keyword evidence="6 7" id="KW-0472">Membrane</keyword>
<dbReference type="PANTHER" id="PTHR32243:SF18">
    <property type="entry name" value="INNER MEMBRANE ABC TRANSPORTER PERMEASE PROTEIN YCJP"/>
    <property type="match status" value="1"/>
</dbReference>
<dbReference type="Proteomes" id="UP000095544">
    <property type="component" value="Unassembled WGS sequence"/>
</dbReference>
<name>A0A174CUV2_9FIRM</name>
<dbReference type="Pfam" id="PF00528">
    <property type="entry name" value="BPD_transp_1"/>
    <property type="match status" value="1"/>
</dbReference>
<feature type="transmembrane region" description="Helical" evidence="7">
    <location>
        <begin position="242"/>
        <end position="263"/>
    </location>
</feature>
<dbReference type="PANTHER" id="PTHR32243">
    <property type="entry name" value="MALTOSE TRANSPORT SYSTEM PERMEASE-RELATED"/>
    <property type="match status" value="1"/>
</dbReference>
<reference evidence="9 10" key="1">
    <citation type="submission" date="2015-09" db="EMBL/GenBank/DDBJ databases">
        <authorList>
            <consortium name="Pathogen Informatics"/>
        </authorList>
    </citation>
    <scope>NUCLEOTIDE SEQUENCE [LARGE SCALE GENOMIC DNA]</scope>
    <source>
        <strain evidence="9 10">2789STDY5834876</strain>
    </source>
</reference>
<dbReference type="InterPro" id="IPR035906">
    <property type="entry name" value="MetI-like_sf"/>
</dbReference>
<dbReference type="RefSeq" id="WP_055152260.1">
    <property type="nucleotide sequence ID" value="NZ_CYZU01000010.1"/>
</dbReference>
<keyword evidence="3" id="KW-1003">Cell membrane</keyword>
<dbReference type="InterPro" id="IPR000515">
    <property type="entry name" value="MetI-like"/>
</dbReference>
<evidence type="ECO:0000256" key="3">
    <source>
        <dbReference type="ARBA" id="ARBA00022475"/>
    </source>
</evidence>
<dbReference type="InterPro" id="IPR050901">
    <property type="entry name" value="BP-dep_ABC_trans_perm"/>
</dbReference>
<feature type="transmembrane region" description="Helical" evidence="7">
    <location>
        <begin position="184"/>
        <end position="206"/>
    </location>
</feature>
<keyword evidence="4 7" id="KW-0812">Transmembrane</keyword>
<feature type="domain" description="ABC transmembrane type-1" evidence="8">
    <location>
        <begin position="72"/>
        <end position="263"/>
    </location>
</feature>